<dbReference type="PANTHER" id="PTHR45348:SF2">
    <property type="entry name" value="ZINC-TYPE ALCOHOL DEHYDROGENASE-LIKE PROTEIN C2E1P3.01"/>
    <property type="match status" value="1"/>
</dbReference>
<reference evidence="4" key="1">
    <citation type="submission" date="2022-11" db="EMBL/GenBank/DDBJ databases">
        <authorList>
            <person name="Petersen C."/>
        </authorList>
    </citation>
    <scope>NUCLEOTIDE SEQUENCE</scope>
    <source>
        <strain evidence="4">IBT 29864</strain>
    </source>
</reference>
<dbReference type="InterPro" id="IPR013154">
    <property type="entry name" value="ADH-like_N"/>
</dbReference>
<dbReference type="Gene3D" id="3.90.180.10">
    <property type="entry name" value="Medium-chain alcohol dehydrogenases, catalytic domain"/>
    <property type="match status" value="1"/>
</dbReference>
<dbReference type="EMBL" id="JAPZBS010000005">
    <property type="protein sequence ID" value="KAJ5370881.1"/>
    <property type="molecule type" value="Genomic_DNA"/>
</dbReference>
<dbReference type="InterPro" id="IPR047122">
    <property type="entry name" value="Trans-enoyl_RdTase-like"/>
</dbReference>
<dbReference type="Proteomes" id="UP001147782">
    <property type="component" value="Unassembled WGS sequence"/>
</dbReference>
<dbReference type="SMART" id="SM00829">
    <property type="entry name" value="PKS_ER"/>
    <property type="match status" value="1"/>
</dbReference>
<evidence type="ECO:0000313" key="4">
    <source>
        <dbReference type="EMBL" id="KAJ5370881.1"/>
    </source>
</evidence>
<dbReference type="InterPro" id="IPR013149">
    <property type="entry name" value="ADH-like_C"/>
</dbReference>
<evidence type="ECO:0000259" key="3">
    <source>
        <dbReference type="SMART" id="SM00829"/>
    </source>
</evidence>
<proteinExistence type="inferred from homology"/>
<dbReference type="InterPro" id="IPR020843">
    <property type="entry name" value="ER"/>
</dbReference>
<evidence type="ECO:0000256" key="2">
    <source>
        <dbReference type="ARBA" id="ARBA00023002"/>
    </source>
</evidence>
<dbReference type="InterPro" id="IPR011032">
    <property type="entry name" value="GroES-like_sf"/>
</dbReference>
<organism evidence="4 5">
    <name type="scientific">Penicillium cataractarum</name>
    <dbReference type="NCBI Taxonomy" id="2100454"/>
    <lineage>
        <taxon>Eukaryota</taxon>
        <taxon>Fungi</taxon>
        <taxon>Dikarya</taxon>
        <taxon>Ascomycota</taxon>
        <taxon>Pezizomycotina</taxon>
        <taxon>Eurotiomycetes</taxon>
        <taxon>Eurotiomycetidae</taxon>
        <taxon>Eurotiales</taxon>
        <taxon>Aspergillaceae</taxon>
        <taxon>Penicillium</taxon>
    </lineage>
</organism>
<dbReference type="PANTHER" id="PTHR45348">
    <property type="entry name" value="HYPOTHETICAL OXIDOREDUCTASE (EUROFUNG)"/>
    <property type="match status" value="1"/>
</dbReference>
<feature type="domain" description="Enoyl reductase (ER)" evidence="3">
    <location>
        <begin position="16"/>
        <end position="354"/>
    </location>
</feature>
<evidence type="ECO:0000256" key="1">
    <source>
        <dbReference type="ARBA" id="ARBA00008072"/>
    </source>
</evidence>
<dbReference type="OrthoDB" id="48317at2759"/>
<dbReference type="RefSeq" id="XP_056555315.1">
    <property type="nucleotide sequence ID" value="XM_056699902.1"/>
</dbReference>
<dbReference type="SUPFAM" id="SSF50129">
    <property type="entry name" value="GroES-like"/>
    <property type="match status" value="1"/>
</dbReference>
<dbReference type="GO" id="GO:0016651">
    <property type="term" value="F:oxidoreductase activity, acting on NAD(P)H"/>
    <property type="evidence" value="ECO:0007669"/>
    <property type="project" value="InterPro"/>
</dbReference>
<comment type="caution">
    <text evidence="4">The sequence shown here is derived from an EMBL/GenBank/DDBJ whole genome shotgun (WGS) entry which is preliminary data.</text>
</comment>
<name>A0A9W9S2P8_9EURO</name>
<dbReference type="Gene3D" id="3.40.50.720">
    <property type="entry name" value="NAD(P)-binding Rossmann-like Domain"/>
    <property type="match status" value="1"/>
</dbReference>
<gene>
    <name evidence="4" type="ORF">N7496_006973</name>
</gene>
<keyword evidence="5" id="KW-1185">Reference proteome</keyword>
<sequence>MADIQNQAAWLPYAKATPLQVGPAPKPSPLPTEVVIKVAYTAINLVDYGMQASPNFQLPYPFVLGQDVAGTIVEVGSNVNTLKVGQRVIGYVTHPVSKLEHCLTKSNRHCHGLLSGKAANSGFQLYSACLEILVAAIPDSLPFSSAVVLPLSISTAASSLYVQLQLPLPSFSPRPLGKKILLWGGSSSVGCSTIQLAVASGLEVVTTASEANHALVKSLGAAQVLDYKSPKIIDDLVNILNENDFVVDCISSPETQAQCGEVLSRIGGGKLPVMRFPDGNFPDNVKAVFVNGGDPGLVNLDVGNAIWGEYIPTVLATGQFQVKPDPFIIGGGLEKIQDGIDLLAKGVSAKKIVVEVSED</sequence>
<comment type="similarity">
    <text evidence="1">Belongs to the zinc-containing alcohol dehydrogenase family.</text>
</comment>
<evidence type="ECO:0000313" key="5">
    <source>
        <dbReference type="Proteomes" id="UP001147782"/>
    </source>
</evidence>
<dbReference type="GeneID" id="81439081"/>
<dbReference type="AlphaFoldDB" id="A0A9W9S2P8"/>
<reference evidence="4" key="2">
    <citation type="journal article" date="2023" name="IMA Fungus">
        <title>Comparative genomic study of the Penicillium genus elucidates a diverse pangenome and 15 lateral gene transfer events.</title>
        <authorList>
            <person name="Petersen C."/>
            <person name="Sorensen T."/>
            <person name="Nielsen M.R."/>
            <person name="Sondergaard T.E."/>
            <person name="Sorensen J.L."/>
            <person name="Fitzpatrick D.A."/>
            <person name="Frisvad J.C."/>
            <person name="Nielsen K.L."/>
        </authorList>
    </citation>
    <scope>NUCLEOTIDE SEQUENCE</scope>
    <source>
        <strain evidence="4">IBT 29864</strain>
    </source>
</reference>
<accession>A0A9W9S2P8</accession>
<keyword evidence="2" id="KW-0560">Oxidoreductase</keyword>
<dbReference type="SUPFAM" id="SSF51735">
    <property type="entry name" value="NAD(P)-binding Rossmann-fold domains"/>
    <property type="match status" value="1"/>
</dbReference>
<protein>
    <submittedName>
        <fullName evidence="4">Alcohol dehydrogenase</fullName>
    </submittedName>
</protein>
<dbReference type="InterPro" id="IPR036291">
    <property type="entry name" value="NAD(P)-bd_dom_sf"/>
</dbReference>
<dbReference type="Pfam" id="PF08240">
    <property type="entry name" value="ADH_N"/>
    <property type="match status" value="1"/>
</dbReference>
<dbReference type="CDD" id="cd08249">
    <property type="entry name" value="enoyl_reductase_like"/>
    <property type="match status" value="1"/>
</dbReference>
<dbReference type="Pfam" id="PF00107">
    <property type="entry name" value="ADH_zinc_N"/>
    <property type="match status" value="1"/>
</dbReference>